<evidence type="ECO:0000313" key="8">
    <source>
        <dbReference type="EMBL" id="MBD1260079.1"/>
    </source>
</evidence>
<protein>
    <submittedName>
        <fullName evidence="8">M20/M25/M40 family metallo-hydrolase</fullName>
    </submittedName>
    <submittedName>
        <fullName evidence="9">Zn-dependent M28 family amino/carboxypeptidase</fullName>
    </submittedName>
</protein>
<dbReference type="OrthoDB" id="9778250at2"/>
<name>A0A316E821_9FLAO</name>
<proteinExistence type="predicted"/>
<dbReference type="EMBL" id="QGGQ01000001">
    <property type="protein sequence ID" value="PWK25539.1"/>
    <property type="molecule type" value="Genomic_DNA"/>
</dbReference>
<keyword evidence="6" id="KW-0862">Zinc</keyword>
<dbReference type="InterPro" id="IPR046450">
    <property type="entry name" value="PA_dom_sf"/>
</dbReference>
<dbReference type="PROSITE" id="PS51257">
    <property type="entry name" value="PROKAR_LIPOPROTEIN"/>
    <property type="match status" value="1"/>
</dbReference>
<evidence type="ECO:0000256" key="3">
    <source>
        <dbReference type="ARBA" id="ARBA00022723"/>
    </source>
</evidence>
<dbReference type="GO" id="GO:0008235">
    <property type="term" value="F:metalloexopeptidase activity"/>
    <property type="evidence" value="ECO:0007669"/>
    <property type="project" value="InterPro"/>
</dbReference>
<dbReference type="Pfam" id="PF04389">
    <property type="entry name" value="Peptidase_M28"/>
    <property type="match status" value="1"/>
</dbReference>
<organism evidence="9 10">
    <name type="scientific">Maribacter polysiphoniae</name>
    <dbReference type="NCBI Taxonomy" id="429344"/>
    <lineage>
        <taxon>Bacteria</taxon>
        <taxon>Pseudomonadati</taxon>
        <taxon>Bacteroidota</taxon>
        <taxon>Flavobacteriia</taxon>
        <taxon>Flavobacteriales</taxon>
        <taxon>Flavobacteriaceae</taxon>
        <taxon>Maribacter</taxon>
    </lineage>
</organism>
<evidence type="ECO:0000256" key="4">
    <source>
        <dbReference type="ARBA" id="ARBA00022729"/>
    </source>
</evidence>
<comment type="caution">
    <text evidence="9">The sequence shown here is derived from an EMBL/GenBank/DDBJ whole genome shotgun (WGS) entry which is preliminary data.</text>
</comment>
<evidence type="ECO:0000256" key="2">
    <source>
        <dbReference type="ARBA" id="ARBA00022670"/>
    </source>
</evidence>
<evidence type="ECO:0000256" key="6">
    <source>
        <dbReference type="ARBA" id="ARBA00022833"/>
    </source>
</evidence>
<evidence type="ECO:0000256" key="5">
    <source>
        <dbReference type="ARBA" id="ARBA00022801"/>
    </source>
</evidence>
<dbReference type="GO" id="GO:0046872">
    <property type="term" value="F:metal ion binding"/>
    <property type="evidence" value="ECO:0007669"/>
    <property type="project" value="UniProtKB-KW"/>
</dbReference>
<dbReference type="InterPro" id="IPR045175">
    <property type="entry name" value="M28_fam"/>
</dbReference>
<keyword evidence="1" id="KW-0031">Aminopeptidase</keyword>
<dbReference type="RefSeq" id="WP_109648479.1">
    <property type="nucleotide sequence ID" value="NZ_JACWLN010000002.1"/>
</dbReference>
<evidence type="ECO:0000259" key="7">
    <source>
        <dbReference type="Pfam" id="PF04389"/>
    </source>
</evidence>
<dbReference type="GO" id="GO:0004177">
    <property type="term" value="F:aminopeptidase activity"/>
    <property type="evidence" value="ECO:0007669"/>
    <property type="project" value="UniProtKB-KW"/>
</dbReference>
<evidence type="ECO:0000313" key="11">
    <source>
        <dbReference type="Proteomes" id="UP000651837"/>
    </source>
</evidence>
<dbReference type="GO" id="GO:0006508">
    <property type="term" value="P:proteolysis"/>
    <property type="evidence" value="ECO:0007669"/>
    <property type="project" value="UniProtKB-KW"/>
</dbReference>
<keyword evidence="11" id="KW-1185">Reference proteome</keyword>
<evidence type="ECO:0000313" key="10">
    <source>
        <dbReference type="Proteomes" id="UP000245667"/>
    </source>
</evidence>
<reference evidence="8 11" key="2">
    <citation type="submission" date="2020-07" db="EMBL/GenBank/DDBJ databases">
        <title>The draft genome sequence of Maribacter polysiphoniae KCTC 22021.</title>
        <authorList>
            <person name="Mu L."/>
        </authorList>
    </citation>
    <scope>NUCLEOTIDE SEQUENCE [LARGE SCALE GENOMIC DNA]</scope>
    <source>
        <strain evidence="8 11">KCTC 22021</strain>
    </source>
</reference>
<feature type="domain" description="Peptidase M28" evidence="7">
    <location>
        <begin position="301"/>
        <end position="504"/>
    </location>
</feature>
<gene>
    <name evidence="8" type="ORF">HZY62_05745</name>
    <name evidence="9" type="ORF">LX92_00281</name>
</gene>
<dbReference type="Proteomes" id="UP000651837">
    <property type="component" value="Unassembled WGS sequence"/>
</dbReference>
<dbReference type="SUPFAM" id="SSF52025">
    <property type="entry name" value="PA domain"/>
    <property type="match status" value="1"/>
</dbReference>
<dbReference type="GO" id="GO:0004180">
    <property type="term" value="F:carboxypeptidase activity"/>
    <property type="evidence" value="ECO:0007669"/>
    <property type="project" value="UniProtKB-KW"/>
</dbReference>
<dbReference type="PANTHER" id="PTHR12147:SF56">
    <property type="entry name" value="AMINOPEPTIDASE YDR415C-RELATED"/>
    <property type="match status" value="1"/>
</dbReference>
<evidence type="ECO:0000256" key="1">
    <source>
        <dbReference type="ARBA" id="ARBA00022438"/>
    </source>
</evidence>
<dbReference type="Proteomes" id="UP000245667">
    <property type="component" value="Unassembled WGS sequence"/>
</dbReference>
<keyword evidence="9" id="KW-0121">Carboxypeptidase</keyword>
<dbReference type="PANTHER" id="PTHR12147">
    <property type="entry name" value="METALLOPEPTIDASE M28 FAMILY MEMBER"/>
    <property type="match status" value="1"/>
</dbReference>
<dbReference type="SUPFAM" id="SSF53187">
    <property type="entry name" value="Zn-dependent exopeptidases"/>
    <property type="match status" value="1"/>
</dbReference>
<dbReference type="Gene3D" id="3.50.30.30">
    <property type="match status" value="1"/>
</dbReference>
<reference evidence="9 10" key="1">
    <citation type="submission" date="2018-05" db="EMBL/GenBank/DDBJ databases">
        <title>Genomic Encyclopedia of Archaeal and Bacterial Type Strains, Phase II (KMG-II): from individual species to whole genera.</title>
        <authorList>
            <person name="Goeker M."/>
        </authorList>
    </citation>
    <scope>NUCLEOTIDE SEQUENCE [LARGE SCALE GENOMIC DNA]</scope>
    <source>
        <strain evidence="9 10">DSM 23514</strain>
    </source>
</reference>
<dbReference type="AlphaFoldDB" id="A0A316E821"/>
<keyword evidence="2" id="KW-0645">Protease</keyword>
<accession>A0A316E821</accession>
<keyword evidence="4" id="KW-0732">Signal</keyword>
<keyword evidence="3" id="KW-0479">Metal-binding</keyword>
<evidence type="ECO:0000313" key="9">
    <source>
        <dbReference type="EMBL" id="PWK25539.1"/>
    </source>
</evidence>
<sequence length="555" mass="62319">MLFTSSRFPIFIAFLILFSSCKNENNALEAENTINSTDFEKHLITLSSDEFQGRKPFTIGEEKSVNYIANEFKKMGIKGAYGDSYFQNVPLVELNFTPDDKISITTKDGEVVLEKTTDYIAKTPYLDDTVAIKNAEIIFAGYGIVAPEYNWNDYEGIDVKDKIVLVLVNDPGFATQNPELFKGNSMTYYGRWAYKYEEAARQGAKGIMVIHATKPAGYGWQVLTNTSNSGISLQAKDHNHSKCALEGWITDKACKNLFEKAGLNFDELAEQAISNKFKAVSLNCDLNLTIKTELKFQNSKNVVGIIEGTEKADECIVYSAHWDHFGIGPKHNGDSIYNGAMDNGTALAAMLETAKAFANLKEKPKRSVVFLSVTAEETGMTGSAYYAENGLFPPEKTIANLNYELLLPMGKMKDVTITGLGQSELDDYVAESAKEQDRYIVEEAFPENGMYYRSDHFSFAKVGIPSLFIKGWQDSREHGKDWAKQQVKNYWATAYHKPADEYNPETSDLEGCIEDAKLFFKIGYKLANEDSYPTWNEKSEFKAIRDKSLLNLKKN</sequence>
<dbReference type="InterPro" id="IPR007484">
    <property type="entry name" value="Peptidase_M28"/>
</dbReference>
<dbReference type="Gene3D" id="3.40.630.10">
    <property type="entry name" value="Zn peptidases"/>
    <property type="match status" value="2"/>
</dbReference>
<dbReference type="EMBL" id="JACWLN010000002">
    <property type="protein sequence ID" value="MBD1260079.1"/>
    <property type="molecule type" value="Genomic_DNA"/>
</dbReference>
<keyword evidence="5" id="KW-0378">Hydrolase</keyword>